<evidence type="ECO:0000256" key="2">
    <source>
        <dbReference type="ARBA" id="ARBA00022705"/>
    </source>
</evidence>
<dbReference type="Pfam" id="PF09982">
    <property type="entry name" value="LpxR"/>
    <property type="match status" value="1"/>
</dbReference>
<dbReference type="InterPro" id="IPR050116">
    <property type="entry name" value="DNA_polymerase-Y"/>
</dbReference>
<dbReference type="InterPro" id="IPR036775">
    <property type="entry name" value="DNA_pol_Y-fam_lit_finger_sf"/>
</dbReference>
<dbReference type="InterPro" id="IPR001126">
    <property type="entry name" value="UmuC"/>
</dbReference>
<dbReference type="PANTHER" id="PTHR11076">
    <property type="entry name" value="DNA REPAIR POLYMERASE UMUC / TRANSFERASE FAMILY MEMBER"/>
    <property type="match status" value="1"/>
</dbReference>
<dbReference type="Gene3D" id="2.40.128.140">
    <property type="entry name" value="Outer membrane protein"/>
    <property type="match status" value="1"/>
</dbReference>
<dbReference type="GO" id="GO:0003887">
    <property type="term" value="F:DNA-directed DNA polymerase activity"/>
    <property type="evidence" value="ECO:0007669"/>
    <property type="project" value="UniProtKB-KW"/>
</dbReference>
<comment type="caution">
    <text evidence="4">The sequence shown here is derived from an EMBL/GenBank/DDBJ whole genome shotgun (WGS) entry which is preliminary data.</text>
</comment>
<dbReference type="SUPFAM" id="SSF56672">
    <property type="entry name" value="DNA/RNA polymerases"/>
    <property type="match status" value="1"/>
</dbReference>
<reference evidence="4 5" key="1">
    <citation type="submission" date="2016-11" db="EMBL/GenBank/DDBJ databases">
        <title>Mixed transmission modes and dynamic genome evolution in an obligate animal-bacterial symbiosis.</title>
        <authorList>
            <person name="Russell S.L."/>
            <person name="Corbett-Detig R.B."/>
            <person name="Cavanaugh C.M."/>
        </authorList>
    </citation>
    <scope>NUCLEOTIDE SEQUENCE [LARGE SCALE GENOMIC DNA]</scope>
    <source>
        <strain evidence="4">Se-Cadez</strain>
    </source>
</reference>
<name>A0A1T2KRC7_9GAMM</name>
<dbReference type="EMBL" id="MPRJ01000093">
    <property type="protein sequence ID" value="OOZ35397.1"/>
    <property type="molecule type" value="Genomic_DNA"/>
</dbReference>
<dbReference type="SUPFAM" id="SSF100879">
    <property type="entry name" value="Lesion bypass DNA polymerase (Y-family), little finger domain"/>
    <property type="match status" value="1"/>
</dbReference>
<evidence type="ECO:0000313" key="5">
    <source>
        <dbReference type="Proteomes" id="UP000190896"/>
    </source>
</evidence>
<accession>A0A1T2KRC7</accession>
<dbReference type="GO" id="GO:0006281">
    <property type="term" value="P:DNA repair"/>
    <property type="evidence" value="ECO:0007669"/>
    <property type="project" value="InterPro"/>
</dbReference>
<evidence type="ECO:0000256" key="1">
    <source>
        <dbReference type="ARBA" id="ARBA00010945"/>
    </source>
</evidence>
<protein>
    <recommendedName>
        <fullName evidence="3">UmuC domain-containing protein</fullName>
    </recommendedName>
</protein>
<dbReference type="Gene3D" id="3.30.1490.100">
    <property type="entry name" value="DNA polymerase, Y-family, little finger domain"/>
    <property type="match status" value="1"/>
</dbReference>
<dbReference type="GO" id="GO:0009432">
    <property type="term" value="P:SOS response"/>
    <property type="evidence" value="ECO:0007669"/>
    <property type="project" value="TreeGrafter"/>
</dbReference>
<dbReference type="GO" id="GO:0005829">
    <property type="term" value="C:cytosol"/>
    <property type="evidence" value="ECO:0007669"/>
    <property type="project" value="TreeGrafter"/>
</dbReference>
<dbReference type="GO" id="GO:0006260">
    <property type="term" value="P:DNA replication"/>
    <property type="evidence" value="ECO:0007669"/>
    <property type="project" value="UniProtKB-KW"/>
</dbReference>
<dbReference type="OrthoDB" id="9808813at2"/>
<dbReference type="InterPro" id="IPR017961">
    <property type="entry name" value="DNA_pol_Y-fam_little_finger"/>
</dbReference>
<dbReference type="GO" id="GO:0042276">
    <property type="term" value="P:error-prone translesion synthesis"/>
    <property type="evidence" value="ECO:0007669"/>
    <property type="project" value="TreeGrafter"/>
</dbReference>
<dbReference type="Pfam" id="PF00817">
    <property type="entry name" value="IMS"/>
    <property type="match status" value="1"/>
</dbReference>
<dbReference type="InterPro" id="IPR018707">
    <property type="entry name" value="LpxR"/>
</dbReference>
<dbReference type="Gene3D" id="3.30.70.270">
    <property type="match status" value="1"/>
</dbReference>
<proteinExistence type="inferred from homology"/>
<comment type="similarity">
    <text evidence="1">Belongs to the DNA polymerase type-Y family.</text>
</comment>
<dbReference type="InterPro" id="IPR043502">
    <property type="entry name" value="DNA/RNA_pol_sf"/>
</dbReference>
<evidence type="ECO:0000259" key="3">
    <source>
        <dbReference type="PROSITE" id="PS50173"/>
    </source>
</evidence>
<keyword evidence="5" id="KW-1185">Reference proteome</keyword>
<feature type="domain" description="UmuC" evidence="3">
    <location>
        <begin position="148"/>
        <end position="247"/>
    </location>
</feature>
<gene>
    <name evidence="4" type="ORF">BOW51_11375</name>
</gene>
<dbReference type="GO" id="GO:0003684">
    <property type="term" value="F:damaged DNA binding"/>
    <property type="evidence" value="ECO:0007669"/>
    <property type="project" value="InterPro"/>
</dbReference>
<dbReference type="Pfam" id="PF11799">
    <property type="entry name" value="IMS_C"/>
    <property type="match status" value="1"/>
</dbReference>
<dbReference type="PROSITE" id="PS50173">
    <property type="entry name" value="UMUC"/>
    <property type="match status" value="1"/>
</dbReference>
<evidence type="ECO:0000313" key="4">
    <source>
        <dbReference type="EMBL" id="OOZ35397.1"/>
    </source>
</evidence>
<sequence>MGWHNQISDGGEPTFLYSVEHRDLLLDDYKSKVNWDLTFSAGANVGYYTNGSAGFDFRMGRIATPFHKHQTPSLDPFNKKFQPLVKAKKAESAKKDCYVWLRYRANLFAYNALLQGQFRDSPVTIDSDQMNRLVHEGGVGVTWDISRYSTLTGITPDLEIFSVDEAFLDVTHCQRLLGAPTAIAREVKQVVYDASGGVLCSAGVSGDKTTAKYAAKLQKPDGLTVIPPWEARSVLAGVPVTEWCGVSTGIGRYLSSRGVHTCQDMQHLPIGDIGQRFGNPGRRIWLMTQGLDPEPIHTNVPAPKSIGHGKVMPPDTQDIDVIHTFLLHMSEKVATRLRRHRFRARTFFIGLRATEGWLGSKYRHDPPTDDGAIIMGLCHRFTLEQWHGEGVYQVQVTALDLRPLGDQLELFAPDQQRRERLNQARDQINRRYGEFALAPARRLLRSHMPNVIAPVWKPFGHRETILNREKD</sequence>
<dbReference type="InterPro" id="IPR043128">
    <property type="entry name" value="Rev_trsase/Diguanyl_cyclase"/>
</dbReference>
<dbReference type="AlphaFoldDB" id="A0A1T2KRC7"/>
<keyword evidence="2" id="KW-0235">DNA replication</keyword>
<dbReference type="PANTHER" id="PTHR11076:SF33">
    <property type="entry name" value="DNA POLYMERASE KAPPA"/>
    <property type="match status" value="1"/>
</dbReference>
<dbReference type="InterPro" id="IPR037107">
    <property type="entry name" value="Put_OMP_sf"/>
</dbReference>
<dbReference type="Gene3D" id="1.10.150.20">
    <property type="entry name" value="5' to 3' exonuclease, C-terminal subdomain"/>
    <property type="match status" value="1"/>
</dbReference>
<dbReference type="Proteomes" id="UP000190896">
    <property type="component" value="Unassembled WGS sequence"/>
</dbReference>
<organism evidence="4 5">
    <name type="scientific">Solemya velesiana gill symbiont</name>
    <dbReference type="NCBI Taxonomy" id="1918948"/>
    <lineage>
        <taxon>Bacteria</taxon>
        <taxon>Pseudomonadati</taxon>
        <taxon>Pseudomonadota</taxon>
        <taxon>Gammaproteobacteria</taxon>
        <taxon>sulfur-oxidizing symbionts</taxon>
    </lineage>
</organism>